<dbReference type="AlphaFoldDB" id="A0A4V5PA46"/>
<protein>
    <submittedName>
        <fullName evidence="2">Uncharacterized protein</fullName>
    </submittedName>
</protein>
<accession>A0A4V5PA46</accession>
<reference evidence="3" key="1">
    <citation type="journal article" date="2019" name="IScience">
        <title>Narwhal Genome Reveals Long-Term Low Genetic Diversity despite Current Large Abundance Size.</title>
        <authorList>
            <person name="Westbury M.V."/>
            <person name="Petersen B."/>
            <person name="Garde E."/>
            <person name="Heide-Jorgensen M.P."/>
            <person name="Lorenzen E.D."/>
        </authorList>
    </citation>
    <scope>NUCLEOTIDE SEQUENCE [LARGE SCALE GENOMIC DNA]</scope>
</reference>
<feature type="region of interest" description="Disordered" evidence="1">
    <location>
        <begin position="94"/>
        <end position="120"/>
    </location>
</feature>
<evidence type="ECO:0000313" key="2">
    <source>
        <dbReference type="EMBL" id="TKC44500.1"/>
    </source>
</evidence>
<gene>
    <name evidence="2" type="ORF">EI555_006725</name>
</gene>
<evidence type="ECO:0000256" key="1">
    <source>
        <dbReference type="SAM" id="MobiDB-lite"/>
    </source>
</evidence>
<organism evidence="2 3">
    <name type="scientific">Monodon monoceros</name>
    <name type="common">Narwhal</name>
    <name type="synonym">Ceratodon monodon</name>
    <dbReference type="NCBI Taxonomy" id="40151"/>
    <lineage>
        <taxon>Eukaryota</taxon>
        <taxon>Metazoa</taxon>
        <taxon>Chordata</taxon>
        <taxon>Craniata</taxon>
        <taxon>Vertebrata</taxon>
        <taxon>Euteleostomi</taxon>
        <taxon>Mammalia</taxon>
        <taxon>Eutheria</taxon>
        <taxon>Laurasiatheria</taxon>
        <taxon>Artiodactyla</taxon>
        <taxon>Whippomorpha</taxon>
        <taxon>Cetacea</taxon>
        <taxon>Odontoceti</taxon>
        <taxon>Monodontidae</taxon>
        <taxon>Monodon</taxon>
    </lineage>
</organism>
<proteinExistence type="predicted"/>
<dbReference type="EMBL" id="RWIC01000394">
    <property type="protein sequence ID" value="TKC44500.1"/>
    <property type="molecule type" value="Genomic_DNA"/>
</dbReference>
<feature type="compositionally biased region" description="Low complexity" evidence="1">
    <location>
        <begin position="52"/>
        <end position="61"/>
    </location>
</feature>
<comment type="caution">
    <text evidence="2">The sequence shown here is derived from an EMBL/GenBank/DDBJ whole genome shotgun (WGS) entry which is preliminary data.</text>
</comment>
<feature type="compositionally biased region" description="Basic and acidic residues" evidence="1">
    <location>
        <begin position="31"/>
        <end position="51"/>
    </location>
</feature>
<feature type="region of interest" description="Disordered" evidence="1">
    <location>
        <begin position="1"/>
        <end position="82"/>
    </location>
</feature>
<dbReference type="Proteomes" id="UP000308365">
    <property type="component" value="Unassembled WGS sequence"/>
</dbReference>
<name>A0A4V5PA46_MONMO</name>
<sequence length="120" mass="12570">MKARRSLRVALESPWEQDQGCGEGRALSPVGEERDRGRLEGAETARDREAPEAGGAAAAAAAEEHEPPHARTGRGLAAAEQDIPHELGRCGRGHAGGGCPAPPCPFTGSTARLLDLENRQ</sequence>
<evidence type="ECO:0000313" key="3">
    <source>
        <dbReference type="Proteomes" id="UP000308365"/>
    </source>
</evidence>